<dbReference type="OrthoDB" id="9112061at2"/>
<dbReference type="Pfam" id="PF12697">
    <property type="entry name" value="Abhydrolase_6"/>
    <property type="match status" value="1"/>
</dbReference>
<dbReference type="PANTHER" id="PTHR10992:SF1086">
    <property type="entry name" value="AB HYDROLASE-1 DOMAIN-CONTAINING PROTEIN"/>
    <property type="match status" value="1"/>
</dbReference>
<proteinExistence type="predicted"/>
<dbReference type="GO" id="GO:0080032">
    <property type="term" value="F:methyl jasmonate esterase activity"/>
    <property type="evidence" value="ECO:0007669"/>
    <property type="project" value="TreeGrafter"/>
</dbReference>
<dbReference type="InterPro" id="IPR029058">
    <property type="entry name" value="AB_hydrolase_fold"/>
</dbReference>
<evidence type="ECO:0000313" key="3">
    <source>
        <dbReference type="EMBL" id="PIL38337.1"/>
    </source>
</evidence>
<dbReference type="InterPro" id="IPR000073">
    <property type="entry name" value="AB_hydrolase_1"/>
</dbReference>
<protein>
    <submittedName>
        <fullName evidence="3">Alpha/beta hydrolase</fullName>
    </submittedName>
</protein>
<comment type="caution">
    <text evidence="3">The sequence shown here is derived from an EMBL/GenBank/DDBJ whole genome shotgun (WGS) entry which is preliminary data.</text>
</comment>
<evidence type="ECO:0000313" key="4">
    <source>
        <dbReference type="Proteomes" id="UP000228593"/>
    </source>
</evidence>
<dbReference type="PANTHER" id="PTHR10992">
    <property type="entry name" value="METHYLESTERASE FAMILY MEMBER"/>
    <property type="match status" value="1"/>
</dbReference>
<dbReference type="SUPFAM" id="SSF53474">
    <property type="entry name" value="alpha/beta-Hydrolases"/>
    <property type="match status" value="1"/>
</dbReference>
<feature type="signal peptide" evidence="1">
    <location>
        <begin position="1"/>
        <end position="24"/>
    </location>
</feature>
<feature type="domain" description="AB hydrolase-1" evidence="2">
    <location>
        <begin position="42"/>
        <end position="267"/>
    </location>
</feature>
<dbReference type="GO" id="GO:0080030">
    <property type="term" value="F:methyl indole-3-acetate esterase activity"/>
    <property type="evidence" value="ECO:0007669"/>
    <property type="project" value="TreeGrafter"/>
</dbReference>
<dbReference type="AlphaFoldDB" id="A0A2G8SX22"/>
<dbReference type="InterPro" id="IPR045889">
    <property type="entry name" value="MES/HNL"/>
</dbReference>
<sequence length="273" mass="29524">MHRRTFHAAALGMLLGAVAPASKAALPTASAGSTIATRPKTFVLVHGAWYGGWCWDKVARALRAQGHNVTTPTCPGLGEQAHLLSKDISLTTFITSITNHIIYQDVSDVILVGSGFGGVVISGVADRIPHMIERLVFVDAMVLASGLSVFEAQPAAVTLKRQQQVETMGKGIAIPAPPVSSYGVMDKQTQAWLTARLTPHPVGTYQEKLVLNNPFGNGCPRVYVDCIASVFEPLVEVKKQLRNQKGWDWVELNTHHDPMITEPLVLANFLKTV</sequence>
<evidence type="ECO:0000259" key="2">
    <source>
        <dbReference type="Pfam" id="PF12697"/>
    </source>
</evidence>
<dbReference type="EMBL" id="PDOB01000039">
    <property type="protein sequence ID" value="PIL38337.1"/>
    <property type="molecule type" value="Genomic_DNA"/>
</dbReference>
<keyword evidence="3" id="KW-0378">Hydrolase</keyword>
<dbReference type="Gene3D" id="3.40.50.1820">
    <property type="entry name" value="alpha/beta hydrolase"/>
    <property type="match status" value="1"/>
</dbReference>
<name>A0A2G8SX22_9BURK</name>
<reference evidence="3 4" key="1">
    <citation type="submission" date="2017-10" db="EMBL/GenBank/DDBJ databases">
        <title>Massilia psychrophilum sp. nov., a novel purple-pigmented bacterium isolated from Tianshan glacier, Xinjiang Municipality, China.</title>
        <authorList>
            <person name="Wang H."/>
        </authorList>
    </citation>
    <scope>NUCLEOTIDE SEQUENCE [LARGE SCALE GENOMIC DNA]</scope>
    <source>
        <strain evidence="3 4">JCM 30813</strain>
    </source>
</reference>
<evidence type="ECO:0000256" key="1">
    <source>
        <dbReference type="SAM" id="SignalP"/>
    </source>
</evidence>
<accession>A0A2G8SX22</accession>
<keyword evidence="1" id="KW-0732">Signal</keyword>
<gene>
    <name evidence="3" type="ORF">CR103_18550</name>
</gene>
<feature type="chain" id="PRO_5013782278" evidence="1">
    <location>
        <begin position="25"/>
        <end position="273"/>
    </location>
</feature>
<organism evidence="3 4">
    <name type="scientific">Massilia psychrophila</name>
    <dbReference type="NCBI Taxonomy" id="1603353"/>
    <lineage>
        <taxon>Bacteria</taxon>
        <taxon>Pseudomonadati</taxon>
        <taxon>Pseudomonadota</taxon>
        <taxon>Betaproteobacteria</taxon>
        <taxon>Burkholderiales</taxon>
        <taxon>Oxalobacteraceae</taxon>
        <taxon>Telluria group</taxon>
        <taxon>Massilia</taxon>
    </lineage>
</organism>
<dbReference type="Proteomes" id="UP000228593">
    <property type="component" value="Unassembled WGS sequence"/>
</dbReference>
<keyword evidence="4" id="KW-1185">Reference proteome</keyword>